<organism evidence="2 3">
    <name type="scientific">Neolewinella maritima</name>
    <dbReference type="NCBI Taxonomy" id="1383882"/>
    <lineage>
        <taxon>Bacteria</taxon>
        <taxon>Pseudomonadati</taxon>
        <taxon>Bacteroidota</taxon>
        <taxon>Saprospiria</taxon>
        <taxon>Saprospirales</taxon>
        <taxon>Lewinellaceae</taxon>
        <taxon>Neolewinella</taxon>
    </lineage>
</organism>
<dbReference type="InterPro" id="IPR007466">
    <property type="entry name" value="Peptidyl-Arg-deiminase_porph"/>
</dbReference>
<evidence type="ECO:0000256" key="1">
    <source>
        <dbReference type="ARBA" id="ARBA00022801"/>
    </source>
</evidence>
<keyword evidence="3" id="KW-1185">Reference proteome</keyword>
<gene>
    <name evidence="2" type="primary">aguA</name>
    <name evidence="2" type="ORF">LEM8419_01621</name>
</gene>
<dbReference type="RefSeq" id="WP_238750518.1">
    <property type="nucleotide sequence ID" value="NZ_CAKLPZ010000001.1"/>
</dbReference>
<sequence>MRRLPAEWHPQQRVLLCFPRRDSDWGDVLDQAARAMLEAARLIQLACPVTLIVPDRSFFSPYATDFTGAVCYLPADDSWIRDSGPITVFEDGPLLLDFQFNGWGGKFDATRDNALPREIHRALYPHTAYQEVPQVLEGGSIESDGAGTLLTTTRCLLSTGRNGFTDKQTAEAMLRTTLGAERIIWLDHGELIGDDTDAHIDTVARFLTADTIAYVGPPPAGDPQHAEFTRMREELRERSTGYRLVELPWVDTIYSSIDGHQLPASYANFLISNGHLFLPTYGVATDELAQSILAGFGYRVVPVPCRSFIEQHGGLHCLTMQIPSW</sequence>
<accession>A0ABM9B055</accession>
<dbReference type="GO" id="GO:0047632">
    <property type="term" value="F:agmatine deiminase activity"/>
    <property type="evidence" value="ECO:0007669"/>
    <property type="project" value="UniProtKB-EC"/>
</dbReference>
<dbReference type="Pfam" id="PF04371">
    <property type="entry name" value="PAD_porph"/>
    <property type="match status" value="1"/>
</dbReference>
<evidence type="ECO:0000313" key="2">
    <source>
        <dbReference type="EMBL" id="CAH1000468.1"/>
    </source>
</evidence>
<dbReference type="EMBL" id="CAKLPZ010000001">
    <property type="protein sequence ID" value="CAH1000468.1"/>
    <property type="molecule type" value="Genomic_DNA"/>
</dbReference>
<protein>
    <submittedName>
        <fullName evidence="2">Agmatine deiminase</fullName>
        <ecNumber evidence="2">3.5.3.12</ecNumber>
    </submittedName>
</protein>
<name>A0ABM9B055_9BACT</name>
<keyword evidence="1 2" id="KW-0378">Hydrolase</keyword>
<dbReference type="EC" id="3.5.3.12" evidence="2"/>
<proteinExistence type="predicted"/>
<dbReference type="Gene3D" id="3.75.10.10">
    <property type="entry name" value="L-arginine/glycine Amidinotransferase, Chain A"/>
    <property type="match status" value="1"/>
</dbReference>
<dbReference type="PANTHER" id="PTHR31377">
    <property type="entry name" value="AGMATINE DEIMINASE-RELATED"/>
    <property type="match status" value="1"/>
</dbReference>
<comment type="caution">
    <text evidence="2">The sequence shown here is derived from an EMBL/GenBank/DDBJ whole genome shotgun (WGS) entry which is preliminary data.</text>
</comment>
<dbReference type="SUPFAM" id="SSF55909">
    <property type="entry name" value="Pentein"/>
    <property type="match status" value="1"/>
</dbReference>
<dbReference type="PANTHER" id="PTHR31377:SF0">
    <property type="entry name" value="AGMATINE DEIMINASE-RELATED"/>
    <property type="match status" value="1"/>
</dbReference>
<evidence type="ECO:0000313" key="3">
    <source>
        <dbReference type="Proteomes" id="UP000837803"/>
    </source>
</evidence>
<dbReference type="Proteomes" id="UP000837803">
    <property type="component" value="Unassembled WGS sequence"/>
</dbReference>
<reference evidence="2" key="1">
    <citation type="submission" date="2021-12" db="EMBL/GenBank/DDBJ databases">
        <authorList>
            <person name="Rodrigo-Torres L."/>
            <person name="Arahal R. D."/>
            <person name="Lucena T."/>
        </authorList>
    </citation>
    <scope>NUCLEOTIDE SEQUENCE</scope>
    <source>
        <strain evidence="2">CECT 8419</strain>
    </source>
</reference>